<dbReference type="Proteomes" id="UP000515129">
    <property type="component" value="Chromosome 4"/>
</dbReference>
<accession>A0A6P6LE90</accession>
<feature type="compositionally biased region" description="Polar residues" evidence="1">
    <location>
        <begin position="323"/>
        <end position="359"/>
    </location>
</feature>
<proteinExistence type="predicted"/>
<organism evidence="2 3">
    <name type="scientific">Carassius auratus</name>
    <name type="common">Goldfish</name>
    <dbReference type="NCBI Taxonomy" id="7957"/>
    <lineage>
        <taxon>Eukaryota</taxon>
        <taxon>Metazoa</taxon>
        <taxon>Chordata</taxon>
        <taxon>Craniata</taxon>
        <taxon>Vertebrata</taxon>
        <taxon>Euteleostomi</taxon>
        <taxon>Actinopterygii</taxon>
        <taxon>Neopterygii</taxon>
        <taxon>Teleostei</taxon>
        <taxon>Ostariophysi</taxon>
        <taxon>Cypriniformes</taxon>
        <taxon>Cyprinidae</taxon>
        <taxon>Cyprininae</taxon>
        <taxon>Carassius</taxon>
    </lineage>
</organism>
<evidence type="ECO:0000313" key="3">
    <source>
        <dbReference type="RefSeq" id="XP_026082953.1"/>
    </source>
</evidence>
<evidence type="ECO:0000313" key="2">
    <source>
        <dbReference type="Proteomes" id="UP000515129"/>
    </source>
</evidence>
<sequence>MQGYTWSSNQRPSQRYQDRPPPQYQERLQPQIQDRPPPQYQERLQPQYQDRSPPQYHERSRPQCQEQFPPNYRAVRNDQSSAFQVHLIPQHHNTSETRYFNGQQEAGNQWNACSGSANSSTFQQSSNGYDWLKRTNQIHCQQPFAAAHTRQQHPSDNPSAYRCHGQMVQWHDSSPQNHRNTGCKAPMYWSPQSDQGSSVGNSRGWSSHISNKGSSCSMNNQQQSQATRKAAHHHHQQQQQQEFSRQYSGKKRRCNQQYSSQAFQKNPNNQAQSRPETYRTSCNSTTPPSGAQSNVSLPSNNLNQRPVDQNWPELRSNAGPDVSATQPQNNHNAGHQSQGTNNGTCNTYQTSQMTQSRKVQLQPHSETHFNLSSYADSLIYRLLCSDDNELTDERAAHQNTHPENSEVCATKRTDNHSKEPRAQCTVEPPSKRMKYAKIQRDCWNKETTVSKDKSDFRVQSAQTVTHQTSSDENRCKGTRLHNIQYSTDPADCLEVVFALQKAAQQTHKAIAIVSPISQQIQNTAPTADTSPQKAESPQLKIDCVWSLVEESNEQKTVNDKLSESSLQMAQQDNKSLENTTESNIANPDACSANPDECQNDVQQSDCDSSDPLYDLSSVPVIDHTLEKLMDLAKSFEMTELSGGYPEYSESVLERVIKLYWNGKASNMLEPLKSFGKVLHLSMKYAKDYGSVVFKSIETEDLKKLAHCDILKNEMHSSSEEFRSSWLNVDGQPADIEKVLSEPPLDDATVFKATSQTLSDTTVVASLSLGVNSLTDMPEVSSEEESVNPHTSRPTDLFIQKPGNDSEEVTAENNGHSYVMLRKESEKETSKKQEDINQNHNFNTELSDISPLVERSTEKLADLGSANDCLQIQTHDNVSDSRSLSPGDHVSDGVKISEVSFYTETLCTSIDTWQVEDVYNYGNPGKQEALNNSSECISDEENPVSKEVLNNSSEDISDYENPVNKETLNNSLEDISDAENPVNKETLNNSLEDISDAENPVSKEALNNSSEDISDAENPGNKEALNNSSETWQGEDISDEDNSGNKLVLINSSNIWQAGDISDNENPGNMDIPSNSSNICAVEDVSADENSSDDSLFMGITVLSSEDAKTFFQQIEKEPECKTTCCGTENAKSSSTNVTKTDSDADLFGLECWEQAPLFQLEEELYEANLTGSAAKPQKLGQNYSLPCLKLEINKPNLASTKECIMYEGLKEQKSNCLEKSKLEENCSPPSLITEVKESTVASNDECTAYEGLAGQKTAFLGQLEQGHNCSLPSVELKDQKPNVALPETCIAEEGLTGQKSDFIVNSELVECRSRPSLKLEIKESTIASAKECIAQQGQKSDSMMQSEQRQNCNPPSIKLQVNESNFVLPQTCITDEKQIIKSDYMGESELGQNGKPQCLTLEVKEPSVASVEDCSADKGLTGPKSDCMVKSVTKTVSEIQGSVESELTKIQPNKQKNEKTKINGVPKPQYSKKTAFSKHKLKSGSISADSEDSVLFTPDIVVKMNWPQKKTLPGVSAKKHCSGESQNCSEVKKFKEHGLESQDNPDRTSTNHRENLQKVTEKVSGQSNDNPSQESETPPELHGILSVNKITITEPKKVRFDLYGSKTEKQYYAPERRFSAPATLTVTYCKEYNDTLSAKQKVLNQWSSTFIPKTTKTCCPRSPQKGSPQKKKPQKPQDLLKSNMSALKNHLTHRAKLSSSSDREQGHFRKQTFHQKLRKTLSS</sequence>
<keyword evidence="2" id="KW-1185">Reference proteome</keyword>
<feature type="compositionally biased region" description="Polar residues" evidence="1">
    <location>
        <begin position="42"/>
        <end position="52"/>
    </location>
</feature>
<feature type="compositionally biased region" description="Polar residues" evidence="1">
    <location>
        <begin position="190"/>
        <end position="213"/>
    </location>
</feature>
<evidence type="ECO:0000256" key="1">
    <source>
        <dbReference type="SAM" id="MobiDB-lite"/>
    </source>
</evidence>
<feature type="region of interest" description="Disordered" evidence="1">
    <location>
        <begin position="555"/>
        <end position="608"/>
    </location>
</feature>
<gene>
    <name evidence="3" type="primary">LOC113058903</name>
</gene>
<feature type="region of interest" description="Disordered" evidence="1">
    <location>
        <begin position="1560"/>
        <end position="1582"/>
    </location>
</feature>
<dbReference type="KEGG" id="caua:113058903"/>
<name>A0A6P6LE90_CARAU</name>
<feature type="compositionally biased region" description="Polar residues" evidence="1">
    <location>
        <begin position="563"/>
        <end position="585"/>
    </location>
</feature>
<feature type="region of interest" description="Disordered" evidence="1">
    <location>
        <begin position="1007"/>
        <end position="1044"/>
    </location>
</feature>
<dbReference type="GeneID" id="113058903"/>
<dbReference type="RefSeq" id="XP_026082953.1">
    <property type="nucleotide sequence ID" value="XM_026227168.1"/>
</dbReference>
<feature type="compositionally biased region" description="Polar residues" evidence="1">
    <location>
        <begin position="255"/>
        <end position="307"/>
    </location>
</feature>
<feature type="compositionally biased region" description="Polar residues" evidence="1">
    <location>
        <begin position="171"/>
        <end position="180"/>
    </location>
</feature>
<feature type="compositionally biased region" description="Basic and acidic residues" evidence="1">
    <location>
        <begin position="409"/>
        <end position="421"/>
    </location>
</feature>
<reference evidence="3" key="1">
    <citation type="submission" date="2025-08" db="UniProtKB">
        <authorList>
            <consortium name="RefSeq"/>
        </authorList>
    </citation>
    <scope>IDENTIFICATION</scope>
    <source>
        <strain evidence="3">Wakin</strain>
        <tissue evidence="3">Muscle</tissue>
    </source>
</reference>
<feature type="compositionally biased region" description="Polar residues" evidence="1">
    <location>
        <begin position="1563"/>
        <end position="1576"/>
    </location>
</feature>
<feature type="compositionally biased region" description="Low complexity" evidence="1">
    <location>
        <begin position="214"/>
        <end position="225"/>
    </location>
</feature>
<dbReference type="OrthoDB" id="8923208at2759"/>
<feature type="region of interest" description="Disordered" evidence="1">
    <location>
        <begin position="1"/>
        <end position="63"/>
    </location>
</feature>
<feature type="region of interest" description="Disordered" evidence="1">
    <location>
        <begin position="1691"/>
        <end position="1723"/>
    </location>
</feature>
<feature type="region of interest" description="Disordered" evidence="1">
    <location>
        <begin position="777"/>
        <end position="816"/>
    </location>
</feature>
<feature type="region of interest" description="Disordered" evidence="1">
    <location>
        <begin position="171"/>
        <end position="359"/>
    </location>
</feature>
<protein>
    <submittedName>
        <fullName evidence="3">Uncharacterized protein LOC113058903</fullName>
    </submittedName>
</protein>
<feature type="region of interest" description="Disordered" evidence="1">
    <location>
        <begin position="1654"/>
        <end position="1679"/>
    </location>
</feature>
<feature type="compositionally biased region" description="Basic residues" evidence="1">
    <location>
        <begin position="1708"/>
        <end position="1723"/>
    </location>
</feature>
<feature type="region of interest" description="Disordered" evidence="1">
    <location>
        <begin position="396"/>
        <end position="423"/>
    </location>
</feature>